<dbReference type="EMBL" id="JACJQU010000002">
    <property type="protein sequence ID" value="MBD2292740.1"/>
    <property type="molecule type" value="Genomic_DNA"/>
</dbReference>
<feature type="domain" description="DUF2281" evidence="1">
    <location>
        <begin position="7"/>
        <end position="72"/>
    </location>
</feature>
<gene>
    <name evidence="2" type="ORF">H6G06_04380</name>
</gene>
<proteinExistence type="predicted"/>
<protein>
    <submittedName>
        <fullName evidence="2">DUF2281 domain-containing protein</fullName>
    </submittedName>
</protein>
<dbReference type="AlphaFoldDB" id="A0A926WDT7"/>
<name>A0A926WDT7_9NOST</name>
<dbReference type="Pfam" id="PF10047">
    <property type="entry name" value="DUF2281"/>
    <property type="match status" value="1"/>
</dbReference>
<evidence type="ECO:0000259" key="1">
    <source>
        <dbReference type="Pfam" id="PF10047"/>
    </source>
</evidence>
<accession>A0A926WDT7</accession>
<dbReference type="Proteomes" id="UP000662185">
    <property type="component" value="Unassembled WGS sequence"/>
</dbReference>
<dbReference type="InterPro" id="IPR018739">
    <property type="entry name" value="DUF2281"/>
</dbReference>
<sequence length="73" mass="8774">MTLDTDIFQTLIKMPESLKKEILHYAEYLLEKHAKIESSQEQLEQFHRYGSWSGQIIMSDDFDEPLEDMKEYM</sequence>
<evidence type="ECO:0000313" key="2">
    <source>
        <dbReference type="EMBL" id="MBD2292740.1"/>
    </source>
</evidence>
<dbReference type="RefSeq" id="WP_190557451.1">
    <property type="nucleotide sequence ID" value="NZ_JACJQU010000002.1"/>
</dbReference>
<evidence type="ECO:0000313" key="3">
    <source>
        <dbReference type="Proteomes" id="UP000662185"/>
    </source>
</evidence>
<comment type="caution">
    <text evidence="2">The sequence shown here is derived from an EMBL/GenBank/DDBJ whole genome shotgun (WGS) entry which is preliminary data.</text>
</comment>
<organism evidence="2 3">
    <name type="scientific">Anabaena sphaerica FACHB-251</name>
    <dbReference type="NCBI Taxonomy" id="2692883"/>
    <lineage>
        <taxon>Bacteria</taxon>
        <taxon>Bacillati</taxon>
        <taxon>Cyanobacteriota</taxon>
        <taxon>Cyanophyceae</taxon>
        <taxon>Nostocales</taxon>
        <taxon>Nostocaceae</taxon>
        <taxon>Anabaena</taxon>
    </lineage>
</organism>
<keyword evidence="3" id="KW-1185">Reference proteome</keyword>
<reference evidence="3" key="1">
    <citation type="journal article" date="2020" name="ISME J.">
        <title>Comparative genomics reveals insights into cyanobacterial evolution and habitat adaptation.</title>
        <authorList>
            <person name="Chen M.Y."/>
            <person name="Teng W.K."/>
            <person name="Zhao L."/>
            <person name="Hu C.X."/>
            <person name="Zhou Y.K."/>
            <person name="Han B.P."/>
            <person name="Song L.R."/>
            <person name="Shu W.S."/>
        </authorList>
    </citation>
    <scope>NUCLEOTIDE SEQUENCE [LARGE SCALE GENOMIC DNA]</scope>
    <source>
        <strain evidence="3">FACHB-251</strain>
    </source>
</reference>